<feature type="chain" id="PRO_5047341933" evidence="1">
    <location>
        <begin position="37"/>
        <end position="201"/>
    </location>
</feature>
<keyword evidence="1" id="KW-0732">Signal</keyword>
<reference evidence="3" key="1">
    <citation type="journal article" date="2019" name="Int. J. Syst. Evol. Microbiol.">
        <title>The Global Catalogue of Microorganisms (GCM) 10K type strain sequencing project: providing services to taxonomists for standard genome sequencing and annotation.</title>
        <authorList>
            <consortium name="The Broad Institute Genomics Platform"/>
            <consortium name="The Broad Institute Genome Sequencing Center for Infectious Disease"/>
            <person name="Wu L."/>
            <person name="Ma J."/>
        </authorList>
    </citation>
    <scope>NUCLEOTIDE SEQUENCE [LARGE SCALE GENOMIC DNA]</scope>
    <source>
        <strain evidence="3">KCTC 42964</strain>
    </source>
</reference>
<proteinExistence type="predicted"/>
<evidence type="ECO:0000313" key="3">
    <source>
        <dbReference type="Proteomes" id="UP001595528"/>
    </source>
</evidence>
<evidence type="ECO:0000313" key="2">
    <source>
        <dbReference type="EMBL" id="MFC3226764.1"/>
    </source>
</evidence>
<accession>A0ABV7KWV6</accession>
<sequence length="201" mass="21178">MSGQGGQGRIASHLAIASLVLAVLLLACAGGRPAQAAEALPTMMAVDWRLIFDGVVDEQGRASGFSAPGENGYPRDCRAGAESCRQGACCSGHCNAWADGLASADQPWLATVRLRQDCRSPWIRADSSRTMFPTGWPDSKVKAVVVSAYDAGRSLPARGDLWCGCAGDMTIFGRQTQGVITAAWPSPDQACGCEQVPLHKR</sequence>
<organism evidence="2 3">
    <name type="scientific">Marinibaculum pumilum</name>
    <dbReference type="NCBI Taxonomy" id="1766165"/>
    <lineage>
        <taxon>Bacteria</taxon>
        <taxon>Pseudomonadati</taxon>
        <taxon>Pseudomonadota</taxon>
        <taxon>Alphaproteobacteria</taxon>
        <taxon>Rhodospirillales</taxon>
        <taxon>Rhodospirillaceae</taxon>
        <taxon>Marinibaculum</taxon>
    </lineage>
</organism>
<name>A0ABV7KWV6_9PROT</name>
<feature type="signal peptide" evidence="1">
    <location>
        <begin position="1"/>
        <end position="36"/>
    </location>
</feature>
<evidence type="ECO:0000256" key="1">
    <source>
        <dbReference type="SAM" id="SignalP"/>
    </source>
</evidence>
<dbReference type="Proteomes" id="UP001595528">
    <property type="component" value="Unassembled WGS sequence"/>
</dbReference>
<dbReference type="EMBL" id="JBHRTR010000015">
    <property type="protein sequence ID" value="MFC3226764.1"/>
    <property type="molecule type" value="Genomic_DNA"/>
</dbReference>
<keyword evidence="3" id="KW-1185">Reference proteome</keyword>
<gene>
    <name evidence="2" type="ORF">ACFOGJ_05950</name>
</gene>
<comment type="caution">
    <text evidence="2">The sequence shown here is derived from an EMBL/GenBank/DDBJ whole genome shotgun (WGS) entry which is preliminary data.</text>
</comment>
<dbReference type="RefSeq" id="WP_379898886.1">
    <property type="nucleotide sequence ID" value="NZ_JBHRTR010000015.1"/>
</dbReference>
<protein>
    <submittedName>
        <fullName evidence="2">Uncharacterized protein</fullName>
    </submittedName>
</protein>